<evidence type="ECO:0000259" key="7">
    <source>
        <dbReference type="PROSITE" id="PS50011"/>
    </source>
</evidence>
<name>A0A6I4MBY7_9ACTN</name>
<protein>
    <recommendedName>
        <fullName evidence="1">non-specific serine/threonine protein kinase</fullName>
        <ecNumber evidence="1">2.7.11.1</ecNumber>
    </recommendedName>
</protein>
<dbReference type="EC" id="2.7.11.1" evidence="1"/>
<dbReference type="InterPro" id="IPR050660">
    <property type="entry name" value="NEK_Ser/Thr_kinase"/>
</dbReference>
<keyword evidence="6" id="KW-0812">Transmembrane</keyword>
<dbReference type="InterPro" id="IPR000719">
    <property type="entry name" value="Prot_kinase_dom"/>
</dbReference>
<accession>A0A6I4MBY7</accession>
<evidence type="ECO:0000313" key="8">
    <source>
        <dbReference type="EMBL" id="MWA01945.1"/>
    </source>
</evidence>
<keyword evidence="2" id="KW-0808">Transferase</keyword>
<dbReference type="Proteomes" id="UP000462055">
    <property type="component" value="Unassembled WGS sequence"/>
</dbReference>
<keyword evidence="9" id="KW-1185">Reference proteome</keyword>
<dbReference type="PROSITE" id="PS50011">
    <property type="entry name" value="PROTEIN_KINASE_DOM"/>
    <property type="match status" value="1"/>
</dbReference>
<dbReference type="CDD" id="cd14014">
    <property type="entry name" value="STKc_PknB_like"/>
    <property type="match status" value="1"/>
</dbReference>
<sequence>MSRKPDGWRTSCYFAFQPLSASHVRTHVIASVRRREISLESAWQVGQLIMGRYRVAAPSDRGGSGDTWLVDDLLLHRTLMIRRLESSVSDRAAGGLRRVASLARLSRPSLITIHDVILGPDDSVWLVMDRPDGITLRERLDRNGTLTHAEAIGTAESLLEALDSLHRFELLHGDVRPENVVQAPEGRALLTLDAATVVRDRHVPGPGDVPTAYAAPEAVRQRVLGPESDLYSLGVVLYEALAGAPPFRGQSPRAMRDAILYQEPPPLHESPELAVLIERLLDKDPLQRPSAREALRLLHRLASEGEFSYPSPMHPSYGLEWSPAAPAPRPMALLAPRYSMWRFLSRVRAFLRRSRSRYNSYGPTPLSSSHSMRLPLFGAAAAVLMACLFVAGVLNVKSVPHLDAAAALPWGVFWGGLGLAAWQIAIAVRRERSGGGVAGAALRLLFAPLRPPARWDSAEREERRSRVETAIDDELRLIDARMARAWVPPRDDDHGGHL</sequence>
<evidence type="ECO:0000256" key="2">
    <source>
        <dbReference type="ARBA" id="ARBA00022679"/>
    </source>
</evidence>
<keyword evidence="5" id="KW-0067">ATP-binding</keyword>
<dbReference type="Pfam" id="PF00069">
    <property type="entry name" value="Pkinase"/>
    <property type="match status" value="1"/>
</dbReference>
<keyword evidence="4 8" id="KW-0418">Kinase</keyword>
<reference evidence="8" key="1">
    <citation type="submission" date="2019-12" db="EMBL/GenBank/DDBJ databases">
        <title>Actinomadura physcomitrii sp. nov., a novel actinomycete isolated from moss [Physcomitrium sphaericum (Ludw) Fuernr].</title>
        <authorList>
            <person name="Zhuang X."/>
        </authorList>
    </citation>
    <scope>NUCLEOTIDE SEQUENCE [LARGE SCALE GENOMIC DNA]</scope>
    <source>
        <strain evidence="8">LD22</strain>
    </source>
</reference>
<evidence type="ECO:0000256" key="3">
    <source>
        <dbReference type="ARBA" id="ARBA00022741"/>
    </source>
</evidence>
<dbReference type="InterPro" id="IPR011009">
    <property type="entry name" value="Kinase-like_dom_sf"/>
</dbReference>
<dbReference type="PANTHER" id="PTHR43671">
    <property type="entry name" value="SERINE/THREONINE-PROTEIN KINASE NEK"/>
    <property type="match status" value="1"/>
</dbReference>
<feature type="domain" description="Protein kinase" evidence="7">
    <location>
        <begin position="53"/>
        <end position="302"/>
    </location>
</feature>
<dbReference type="PANTHER" id="PTHR43671:SF13">
    <property type="entry name" value="SERINE_THREONINE-PROTEIN KINASE NEK2"/>
    <property type="match status" value="1"/>
</dbReference>
<keyword evidence="6" id="KW-1133">Transmembrane helix</keyword>
<dbReference type="SUPFAM" id="SSF56112">
    <property type="entry name" value="Protein kinase-like (PK-like)"/>
    <property type="match status" value="1"/>
</dbReference>
<dbReference type="Gene3D" id="3.30.200.20">
    <property type="entry name" value="Phosphorylase Kinase, domain 1"/>
    <property type="match status" value="1"/>
</dbReference>
<evidence type="ECO:0000256" key="1">
    <source>
        <dbReference type="ARBA" id="ARBA00012513"/>
    </source>
</evidence>
<evidence type="ECO:0000256" key="4">
    <source>
        <dbReference type="ARBA" id="ARBA00022777"/>
    </source>
</evidence>
<organism evidence="8 9">
    <name type="scientific">Actinomadura physcomitrii</name>
    <dbReference type="NCBI Taxonomy" id="2650748"/>
    <lineage>
        <taxon>Bacteria</taxon>
        <taxon>Bacillati</taxon>
        <taxon>Actinomycetota</taxon>
        <taxon>Actinomycetes</taxon>
        <taxon>Streptosporangiales</taxon>
        <taxon>Thermomonosporaceae</taxon>
        <taxon>Actinomadura</taxon>
    </lineage>
</organism>
<evidence type="ECO:0000256" key="5">
    <source>
        <dbReference type="ARBA" id="ARBA00022840"/>
    </source>
</evidence>
<evidence type="ECO:0000313" key="9">
    <source>
        <dbReference type="Proteomes" id="UP000462055"/>
    </source>
</evidence>
<keyword evidence="6" id="KW-0472">Membrane</keyword>
<dbReference type="EMBL" id="WBMS02000011">
    <property type="protein sequence ID" value="MWA01945.1"/>
    <property type="molecule type" value="Genomic_DNA"/>
</dbReference>
<proteinExistence type="predicted"/>
<gene>
    <name evidence="8" type="ORF">F8568_016505</name>
</gene>
<dbReference type="Gene3D" id="1.10.510.10">
    <property type="entry name" value="Transferase(Phosphotransferase) domain 1"/>
    <property type="match status" value="1"/>
</dbReference>
<dbReference type="GO" id="GO:0004674">
    <property type="term" value="F:protein serine/threonine kinase activity"/>
    <property type="evidence" value="ECO:0007669"/>
    <property type="project" value="UniProtKB-EC"/>
</dbReference>
<evidence type="ECO:0000256" key="6">
    <source>
        <dbReference type="SAM" id="Phobius"/>
    </source>
</evidence>
<comment type="caution">
    <text evidence="8">The sequence shown here is derived from an EMBL/GenBank/DDBJ whole genome shotgun (WGS) entry which is preliminary data.</text>
</comment>
<dbReference type="AlphaFoldDB" id="A0A6I4MBY7"/>
<feature type="transmembrane region" description="Helical" evidence="6">
    <location>
        <begin position="374"/>
        <end position="394"/>
    </location>
</feature>
<feature type="transmembrane region" description="Helical" evidence="6">
    <location>
        <begin position="406"/>
        <end position="428"/>
    </location>
</feature>
<dbReference type="GO" id="GO:0005524">
    <property type="term" value="F:ATP binding"/>
    <property type="evidence" value="ECO:0007669"/>
    <property type="project" value="UniProtKB-KW"/>
</dbReference>
<keyword evidence="3" id="KW-0547">Nucleotide-binding</keyword>